<keyword evidence="2" id="KW-1185">Reference proteome</keyword>
<dbReference type="Proteomes" id="UP000243736">
    <property type="component" value="Genome"/>
</dbReference>
<dbReference type="OrthoDB" id="17164at10239"/>
<protein>
    <submittedName>
        <fullName evidence="1">Uncharacterized protein</fullName>
    </submittedName>
</protein>
<proteinExistence type="predicted"/>
<gene>
    <name evidence="1" type="primary">ORF1</name>
</gene>
<evidence type="ECO:0000313" key="1">
    <source>
        <dbReference type="EMBL" id="CCD33021.1"/>
    </source>
</evidence>
<evidence type="ECO:0000313" key="2">
    <source>
        <dbReference type="Proteomes" id="UP000243736"/>
    </source>
</evidence>
<dbReference type="RefSeq" id="YP_007353982.1">
    <property type="nucleotide sequence ID" value="NC_020100.1"/>
</dbReference>
<name>I7I4A1_9VIRU</name>
<reference evidence="2" key="1">
    <citation type="journal article" date="2013" name="Arch. Virol.">
        <title>Sequence determination of a quadripartite dsRNA virus isolated from Aspergillus foetidus.</title>
        <authorList>
            <person name="Kozlakidis Z."/>
            <person name="Herrero N."/>
            <person name="Ozkan S."/>
            <person name="Kanhayuwa L."/>
            <person name="Jamal A."/>
            <person name="Bhatti M.F."/>
            <person name="Coutts R.H."/>
        </authorList>
    </citation>
    <scope>NUCLEOTIDE SEQUENCE [LARGE SCALE GENOMIC DNA]</scope>
</reference>
<dbReference type="EMBL" id="HE588145">
    <property type="protein sequence ID" value="CCD33021.1"/>
    <property type="molecule type" value="Genomic_RNA"/>
</dbReference>
<organism evidence="1 2">
    <name type="scientific">Aspergillus foetidus dsRNA mycovirus</name>
    <dbReference type="NCBI Taxonomy" id="1087068"/>
    <lineage>
        <taxon>Viruses</taxon>
        <taxon>Riboviria</taxon>
        <taxon>Orthornavirae</taxon>
        <taxon>Duplornaviricota</taxon>
        <taxon>Chrymotiviricetes</taxon>
        <taxon>Ghabrivirales</taxon>
        <taxon>Gammatotivirineae</taxon>
        <taxon>Alternaviridae</taxon>
        <taxon>Alternavirus</taxon>
        <taxon>Alternavirus aspergilli</taxon>
    </lineage>
</organism>
<dbReference type="GeneID" id="14445253"/>
<sequence length="801" mass="87418">MMLCFNVLVDPRSGRRDAGPDEACSAYEVEASQEGDRGWSLTFRRRAQSDLTDRMQDLSSSGDYYTSRGAYCAWRRVREGVGAIRVNKLMVFIHRFVGSQAGMAPGAIPVSVHLVLSKQRTVNFAVDVPTSLAFPEGFNYNFAEATLDDFGSPHEPVVAESALCAGVPGSVAQFSDEVLGDVAVSVSGFPVSADSPTIPSSEFRPKVRPPPPLSLGALADGMFARGDSGHAKMQWLGSCFLNMLDPGGRALVGGDHPGSLSRHLLQAGVDVVGVDPRNVDCYQGPRAGCAPGSYTQVSGRLHVNSCLDDYGHDWGGVFMDIGGDADSAEADTAVNLGLLRRFLDGGTPVGIAKARSAPRVPGAYGVLANPGWEVRGCETYLWATQDTRPPDPDARTLFSVLVFEDRPFFHVFVPDASLLYRLCAMFFDFSVDANAFVVPIDDWYYLVNLRAFVFAALRNTTGLGEAIVNARCGVDAWQALESYFGSTDLRVRMECSDRFRSADPHNARGVSRSLLAMLPGLDAVMAARYSTLLTLCVDPGVDCPEEVGLLMRHPGSGALLADLSQLRTLMDETQPRLAEYSRVIPWNSMAILASELFFRLVYWLCLSTTRVYRPMHAWELQHMLWSLSNHGTDAERFLFLYDRFSRIFTGVDQARSYSRKSGSAERALSSFQNNLDALGIRDRYLDFDAGVRNVILSRGRPARGRVMSSAARRPSDSVSVRSVTTLTHSVLPEESADAPIADLSVFGQSRGWGGTTSLRTVLSVPTSGWIKRGHMRIGAPCLLWCGLRISRARVGVRPARS</sequence>
<accession>I7I4A1</accession>
<dbReference type="KEGG" id="vg:14445253"/>